<evidence type="ECO:0000313" key="2">
    <source>
        <dbReference type="EMBL" id="SBS95274.1"/>
    </source>
</evidence>
<feature type="compositionally biased region" description="Low complexity" evidence="1">
    <location>
        <begin position="554"/>
        <end position="571"/>
    </location>
</feature>
<feature type="compositionally biased region" description="Low complexity" evidence="1">
    <location>
        <begin position="701"/>
        <end position="732"/>
    </location>
</feature>
<name>A0A1A8WSI8_PLAMA</name>
<evidence type="ECO:0000256" key="1">
    <source>
        <dbReference type="SAM" id="MobiDB-lite"/>
    </source>
</evidence>
<dbReference type="EMBL" id="FLQW01003238">
    <property type="protein sequence ID" value="SBS95274.1"/>
    <property type="molecule type" value="Genomic_DNA"/>
</dbReference>
<protein>
    <submittedName>
        <fullName evidence="2">Uncharacterized protein</fullName>
    </submittedName>
</protein>
<feature type="non-terminal residue" evidence="2">
    <location>
        <position position="732"/>
    </location>
</feature>
<feature type="compositionally biased region" description="Polar residues" evidence="1">
    <location>
        <begin position="572"/>
        <end position="581"/>
    </location>
</feature>
<dbReference type="AlphaFoldDB" id="A0A1A8WSI8"/>
<proteinExistence type="predicted"/>
<sequence>MSYVKCMSVNKVIHENKLNFTFVDFFIYEDKCKSKTECNNNDVNDNKWNNEKSCEYDADADLKNGQLNGNNFFLSLIHMLKKKYDFYNYYYGIIDKSTSVKFNKYSIFLLLLLLLYKNANCNNNNLFFKISTHREGKKEGGGKLLNSCAKKDERKDYNKNLKRSKFSICKNDKKKFNYRENENFIFCIKSSKCIKIKKKYIYYKRSRKKKNVYIRTLCLNNVKETCSLKKRDENIIPYGRFWKAVSACRNFVRRTTHMLKRKNLMKKYVISVSSMNISYIRNYIKANDVLLINPGLKDFNLVKGFHEGLYSIFSYSSICTQNIHIPYSYMVGHYICNNRNIVDKKENYLLLHYDYLKFKRKNGMLDKQNILILLVKRYSTDDIFIFSNCKNDGRRELPPIALYKVEKNDSRIILYCSNYNECHFNSVRMETLLCSNLMEVTALRIVAIIKKMEVRVMQVIYISQLIVKTIVIIMAKVMSRIIETVIATFIATVKRRIITKMYVAVHSENCLKFVRKCNVLNTTKMSFNKKYPVELYTLLVLSCKCTTYSDNGNKSSNNSNNNGNHKSNIDNGINSSSKSGRCNSCNVSRSNLIIRHMYNIEIKSKRRKNILDENAVYLLQYLYYNLLMMMCACLFYKRVSVKLYSYIDEKEITKEMYKSIFLKQELKVVKNEKMLNSSWKKEYNNRAYLYNTDSKDEKNVDGSINNSSNSGNNNNIGSNNNGDNNNWENNNG</sequence>
<dbReference type="Proteomes" id="UP000078597">
    <property type="component" value="Unassembled WGS sequence"/>
</dbReference>
<evidence type="ECO:0000313" key="3">
    <source>
        <dbReference type="Proteomes" id="UP000078597"/>
    </source>
</evidence>
<gene>
    <name evidence="2" type="ORF">PMALA_046680</name>
</gene>
<reference evidence="3" key="1">
    <citation type="submission" date="2016-05" db="EMBL/GenBank/DDBJ databases">
        <authorList>
            <person name="Naeem Raeece"/>
        </authorList>
    </citation>
    <scope>NUCLEOTIDE SEQUENCE [LARGE SCALE GENOMIC DNA]</scope>
</reference>
<dbReference type="VEuPathDB" id="PlasmoDB:PmUG01_13026900"/>
<accession>A0A1A8WSI8</accession>
<organism evidence="2 3">
    <name type="scientific">Plasmodium malariae</name>
    <dbReference type="NCBI Taxonomy" id="5858"/>
    <lineage>
        <taxon>Eukaryota</taxon>
        <taxon>Sar</taxon>
        <taxon>Alveolata</taxon>
        <taxon>Apicomplexa</taxon>
        <taxon>Aconoidasida</taxon>
        <taxon>Haemosporida</taxon>
        <taxon>Plasmodiidae</taxon>
        <taxon>Plasmodium</taxon>
        <taxon>Plasmodium (Plasmodium)</taxon>
    </lineage>
</organism>
<feature type="region of interest" description="Disordered" evidence="1">
    <location>
        <begin position="699"/>
        <end position="732"/>
    </location>
</feature>
<feature type="region of interest" description="Disordered" evidence="1">
    <location>
        <begin position="554"/>
        <end position="581"/>
    </location>
</feature>